<keyword evidence="1" id="KW-0805">Transcription regulation</keyword>
<name>A0ABN0UD96_9PSEU</name>
<dbReference type="InterPro" id="IPR050109">
    <property type="entry name" value="HTH-type_TetR-like_transc_reg"/>
</dbReference>
<proteinExistence type="predicted"/>
<evidence type="ECO:0000259" key="5">
    <source>
        <dbReference type="PROSITE" id="PS50977"/>
    </source>
</evidence>
<evidence type="ECO:0000256" key="4">
    <source>
        <dbReference type="PROSITE-ProRule" id="PRU00335"/>
    </source>
</evidence>
<protein>
    <recommendedName>
        <fullName evidence="5">HTH tetR-type domain-containing protein</fullName>
    </recommendedName>
</protein>
<dbReference type="PANTHER" id="PTHR30055">
    <property type="entry name" value="HTH-TYPE TRANSCRIPTIONAL REGULATOR RUTR"/>
    <property type="match status" value="1"/>
</dbReference>
<dbReference type="Proteomes" id="UP001500416">
    <property type="component" value="Unassembled WGS sequence"/>
</dbReference>
<feature type="domain" description="HTH tetR-type" evidence="5">
    <location>
        <begin position="66"/>
        <end position="126"/>
    </location>
</feature>
<keyword evidence="3" id="KW-0804">Transcription</keyword>
<evidence type="ECO:0000256" key="1">
    <source>
        <dbReference type="ARBA" id="ARBA00023015"/>
    </source>
</evidence>
<dbReference type="PROSITE" id="PS50977">
    <property type="entry name" value="HTH_TETR_2"/>
    <property type="match status" value="1"/>
</dbReference>
<gene>
    <name evidence="6" type="ORF">GCM10010492_52850</name>
</gene>
<dbReference type="InterPro" id="IPR001647">
    <property type="entry name" value="HTH_TetR"/>
</dbReference>
<dbReference type="EMBL" id="BAAABU010000014">
    <property type="protein sequence ID" value="GAA0246725.1"/>
    <property type="molecule type" value="Genomic_DNA"/>
</dbReference>
<keyword evidence="7" id="KW-1185">Reference proteome</keyword>
<accession>A0ABN0UD96</accession>
<keyword evidence="2 4" id="KW-0238">DNA-binding</keyword>
<dbReference type="InterPro" id="IPR009057">
    <property type="entry name" value="Homeodomain-like_sf"/>
</dbReference>
<evidence type="ECO:0000313" key="6">
    <source>
        <dbReference type="EMBL" id="GAA0246725.1"/>
    </source>
</evidence>
<dbReference type="Pfam" id="PF00440">
    <property type="entry name" value="TetR_N"/>
    <property type="match status" value="1"/>
</dbReference>
<evidence type="ECO:0000256" key="3">
    <source>
        <dbReference type="ARBA" id="ARBA00023163"/>
    </source>
</evidence>
<reference evidence="6 7" key="1">
    <citation type="journal article" date="2019" name="Int. J. Syst. Evol. Microbiol.">
        <title>The Global Catalogue of Microorganisms (GCM) 10K type strain sequencing project: providing services to taxonomists for standard genome sequencing and annotation.</title>
        <authorList>
            <consortium name="The Broad Institute Genomics Platform"/>
            <consortium name="The Broad Institute Genome Sequencing Center for Infectious Disease"/>
            <person name="Wu L."/>
            <person name="Ma J."/>
        </authorList>
    </citation>
    <scope>NUCLEOTIDE SEQUENCE [LARGE SCALE GENOMIC DNA]</scope>
    <source>
        <strain evidence="6 7">JCM 3380</strain>
    </source>
</reference>
<evidence type="ECO:0000256" key="2">
    <source>
        <dbReference type="ARBA" id="ARBA00023125"/>
    </source>
</evidence>
<dbReference type="Gene3D" id="1.10.357.10">
    <property type="entry name" value="Tetracycline Repressor, domain 2"/>
    <property type="match status" value="1"/>
</dbReference>
<organism evidence="6 7">
    <name type="scientific">Saccharothrix mutabilis subsp. mutabilis</name>
    <dbReference type="NCBI Taxonomy" id="66855"/>
    <lineage>
        <taxon>Bacteria</taxon>
        <taxon>Bacillati</taxon>
        <taxon>Actinomycetota</taxon>
        <taxon>Actinomycetes</taxon>
        <taxon>Pseudonocardiales</taxon>
        <taxon>Pseudonocardiaceae</taxon>
        <taxon>Saccharothrix</taxon>
    </lineage>
</organism>
<dbReference type="PANTHER" id="PTHR30055:SF234">
    <property type="entry name" value="HTH-TYPE TRANSCRIPTIONAL REGULATOR BETI"/>
    <property type="match status" value="1"/>
</dbReference>
<comment type="caution">
    <text evidence="6">The sequence shown here is derived from an EMBL/GenBank/DDBJ whole genome shotgun (WGS) entry which is preliminary data.</text>
</comment>
<dbReference type="SUPFAM" id="SSF46689">
    <property type="entry name" value="Homeodomain-like"/>
    <property type="match status" value="1"/>
</dbReference>
<sequence>MWYRAVPEERYGTRVFRGISRRVFRESNGKAFRGFVDALGILAGVDVTDKRLPAGRRGLTRAEVASSQRGRIIAALFDTVAAKGYPATTIGDIVGRAEVSRRTFYEHFAGKQECFLTAFDQAVADIGVRLAAALADVPKDDWRTRLRRSWHTFLTALAEHPTAAWSLYVETFSAGPALIERTSAVNAGFAELFRKLHHRARHADPTVPAVPAAVFDLYIGGTAERIRHCLHTGGAAALPGLTDLFEATMLALMGQVDQVSRSGD</sequence>
<evidence type="ECO:0000313" key="7">
    <source>
        <dbReference type="Proteomes" id="UP001500416"/>
    </source>
</evidence>
<feature type="DNA-binding region" description="H-T-H motif" evidence="4">
    <location>
        <begin position="89"/>
        <end position="108"/>
    </location>
</feature>